<dbReference type="InterPro" id="IPR041844">
    <property type="entry name" value="Plantacyanin"/>
</dbReference>
<dbReference type="Proteomes" id="UP000257109">
    <property type="component" value="Unassembled WGS sequence"/>
</dbReference>
<dbReference type="GO" id="GO:0005886">
    <property type="term" value="C:plasma membrane"/>
    <property type="evidence" value="ECO:0007669"/>
    <property type="project" value="TreeGrafter"/>
</dbReference>
<dbReference type="EMBL" id="QJKJ01009657">
    <property type="protein sequence ID" value="RDX76001.1"/>
    <property type="molecule type" value="Genomic_DNA"/>
</dbReference>
<dbReference type="STRING" id="157652.A0A371FCJ5"/>
<dbReference type="PANTHER" id="PTHR33021:SF341">
    <property type="entry name" value="BASIC BLUE PROTEIN-LIKE"/>
    <property type="match status" value="1"/>
</dbReference>
<dbReference type="AlphaFoldDB" id="A0A371FCJ5"/>
<dbReference type="InterPro" id="IPR008972">
    <property type="entry name" value="Cupredoxin"/>
</dbReference>
<evidence type="ECO:0000256" key="2">
    <source>
        <dbReference type="ARBA" id="ARBA00023008"/>
    </source>
</evidence>
<organism evidence="7 8">
    <name type="scientific">Mucuna pruriens</name>
    <name type="common">Velvet bean</name>
    <name type="synonym">Dolichos pruriens</name>
    <dbReference type="NCBI Taxonomy" id="157652"/>
    <lineage>
        <taxon>Eukaryota</taxon>
        <taxon>Viridiplantae</taxon>
        <taxon>Streptophyta</taxon>
        <taxon>Embryophyta</taxon>
        <taxon>Tracheophyta</taxon>
        <taxon>Spermatophyta</taxon>
        <taxon>Magnoliopsida</taxon>
        <taxon>eudicotyledons</taxon>
        <taxon>Gunneridae</taxon>
        <taxon>Pentapetalae</taxon>
        <taxon>rosids</taxon>
        <taxon>fabids</taxon>
        <taxon>Fabales</taxon>
        <taxon>Fabaceae</taxon>
        <taxon>Papilionoideae</taxon>
        <taxon>50 kb inversion clade</taxon>
        <taxon>NPAAA clade</taxon>
        <taxon>indigoferoid/millettioid clade</taxon>
        <taxon>Phaseoleae</taxon>
        <taxon>Mucuna</taxon>
    </lineage>
</organism>
<dbReference type="PANTHER" id="PTHR33021">
    <property type="entry name" value="BLUE COPPER PROTEIN"/>
    <property type="match status" value="1"/>
</dbReference>
<dbReference type="CDD" id="cd11013">
    <property type="entry name" value="Plantacyanin"/>
    <property type="match status" value="1"/>
</dbReference>
<dbReference type="Pfam" id="PF02298">
    <property type="entry name" value="Cu_bind_like"/>
    <property type="match status" value="1"/>
</dbReference>
<evidence type="ECO:0000256" key="5">
    <source>
        <dbReference type="ARBA" id="ARBA00082491"/>
    </source>
</evidence>
<keyword evidence="1" id="KW-0479">Metal-binding</keyword>
<feature type="domain" description="Phytocyanin" evidence="6">
    <location>
        <begin position="18"/>
        <end position="114"/>
    </location>
</feature>
<evidence type="ECO:0000256" key="4">
    <source>
        <dbReference type="ARBA" id="ARBA00071970"/>
    </source>
</evidence>
<comment type="caution">
    <text evidence="7">The sequence shown here is derived from an EMBL/GenBank/DDBJ whole genome shotgun (WGS) entry which is preliminary data.</text>
</comment>
<evidence type="ECO:0000259" key="6">
    <source>
        <dbReference type="PROSITE" id="PS51485"/>
    </source>
</evidence>
<evidence type="ECO:0000256" key="1">
    <source>
        <dbReference type="ARBA" id="ARBA00022723"/>
    </source>
</evidence>
<dbReference type="PROSITE" id="PS51485">
    <property type="entry name" value="PHYTOCYANIN"/>
    <property type="match status" value="1"/>
</dbReference>
<keyword evidence="8" id="KW-1185">Reference proteome</keyword>
<dbReference type="Gene3D" id="2.60.40.420">
    <property type="entry name" value="Cupredoxins - blue copper proteins"/>
    <property type="match status" value="1"/>
</dbReference>
<feature type="non-terminal residue" evidence="7">
    <location>
        <position position="1"/>
    </location>
</feature>
<evidence type="ECO:0000313" key="8">
    <source>
        <dbReference type="Proteomes" id="UP000257109"/>
    </source>
</evidence>
<evidence type="ECO:0000256" key="3">
    <source>
        <dbReference type="ARBA" id="ARBA00023157"/>
    </source>
</evidence>
<dbReference type="FunFam" id="2.60.40.420:FF:000013">
    <property type="entry name" value="basic blue protein-like"/>
    <property type="match status" value="1"/>
</dbReference>
<dbReference type="OrthoDB" id="2011645at2759"/>
<keyword evidence="3" id="KW-1015">Disulfide bond</keyword>
<name>A0A371FCJ5_MUCPR</name>
<dbReference type="GO" id="GO:0009055">
    <property type="term" value="F:electron transfer activity"/>
    <property type="evidence" value="ECO:0007669"/>
    <property type="project" value="InterPro"/>
</dbReference>
<accession>A0A371FCJ5</accession>
<evidence type="ECO:0000313" key="7">
    <source>
        <dbReference type="EMBL" id="RDX76001.1"/>
    </source>
</evidence>
<proteinExistence type="predicted"/>
<gene>
    <name evidence="7" type="ORF">CR513_44053</name>
</gene>
<dbReference type="InterPro" id="IPR003245">
    <property type="entry name" value="Phytocyanin_dom"/>
</dbReference>
<protein>
    <recommendedName>
        <fullName evidence="4">Basic blue protein</fullName>
    </recommendedName>
    <alternativeName>
        <fullName evidence="5">Plantacyanin</fullName>
    </alternativeName>
</protein>
<reference evidence="7" key="1">
    <citation type="submission" date="2018-05" db="EMBL/GenBank/DDBJ databases">
        <title>Draft genome of Mucuna pruriens seed.</title>
        <authorList>
            <person name="Nnadi N.E."/>
            <person name="Vos R."/>
            <person name="Hasami M.H."/>
            <person name="Devisetty U.K."/>
            <person name="Aguiy J.C."/>
        </authorList>
    </citation>
    <scope>NUCLEOTIDE SEQUENCE [LARGE SCALE GENOMIC DNA]</scope>
    <source>
        <strain evidence="7">JCA_2017</strain>
    </source>
</reference>
<dbReference type="GO" id="GO:0046872">
    <property type="term" value="F:metal ion binding"/>
    <property type="evidence" value="ECO:0007669"/>
    <property type="project" value="UniProtKB-KW"/>
</dbReference>
<dbReference type="SUPFAM" id="SSF49503">
    <property type="entry name" value="Cupredoxins"/>
    <property type="match status" value="1"/>
</dbReference>
<dbReference type="InterPro" id="IPR039391">
    <property type="entry name" value="Phytocyanin-like"/>
</dbReference>
<keyword evidence="2" id="KW-0186">Copper</keyword>
<sequence length="114" mass="13044">MAQGRGSCFTLRWLMQPTTYVVGDAAGWTFNVNNWPNGKSFMAGDILEFRYNRFFHNVLQVSAEGYKRCIPTLDSKLYWSGDDHIQLNPGLNYFICGFPFHCLRGMKLAINASH</sequence>